<dbReference type="InterPro" id="IPR036425">
    <property type="entry name" value="MoaB/Mog-like_dom_sf"/>
</dbReference>
<evidence type="ECO:0000256" key="1">
    <source>
        <dbReference type="ARBA" id="ARBA00003487"/>
    </source>
</evidence>
<evidence type="ECO:0000256" key="3">
    <source>
        <dbReference type="ARBA" id="ARBA00023150"/>
    </source>
</evidence>
<sequence length="163" mass="18135">MFKVGILTASDKGYLGQREDKSGKVIEEVMTNNGYDVAYYKILPDEREMISKELIKMCDILKLDLILTTGGTGFSPRDWTPEATLDVIHRETPGISEAMRYYSLKITPKAMLSRGVSGIRNNSLIINLPGSPKAVRENLECIFPALKHGLEILKGISSECARK</sequence>
<dbReference type="InterPro" id="IPR001453">
    <property type="entry name" value="MoaB/Mog_dom"/>
</dbReference>
<dbReference type="RefSeq" id="WP_061858824.1">
    <property type="nucleotide sequence ID" value="NZ_LTBB01000011.1"/>
</dbReference>
<dbReference type="PROSITE" id="PS01078">
    <property type="entry name" value="MOCF_BIOSYNTHESIS_1"/>
    <property type="match status" value="1"/>
</dbReference>
<reference evidence="5 6" key="1">
    <citation type="submission" date="2016-02" db="EMBL/GenBank/DDBJ databases">
        <title>Genome sequence of Clostridium colicanis DSM 13634.</title>
        <authorList>
            <person name="Poehlein A."/>
            <person name="Daniel R."/>
        </authorList>
    </citation>
    <scope>NUCLEOTIDE SEQUENCE [LARGE SCALE GENOMIC DNA]</scope>
    <source>
        <strain evidence="5 6">DSM 13634</strain>
    </source>
</reference>
<dbReference type="EC" id="2.7.7.75" evidence="5"/>
<dbReference type="Proteomes" id="UP000075374">
    <property type="component" value="Unassembled WGS sequence"/>
</dbReference>
<protein>
    <submittedName>
        <fullName evidence="5">Molybdopterin adenylyltransferase</fullName>
        <ecNumber evidence="5">2.7.7.75</ecNumber>
    </submittedName>
</protein>
<evidence type="ECO:0000259" key="4">
    <source>
        <dbReference type="SMART" id="SM00852"/>
    </source>
</evidence>
<comment type="caution">
    <text evidence="5">The sequence shown here is derived from an EMBL/GenBank/DDBJ whole genome shotgun (WGS) entry which is preliminary data.</text>
</comment>
<dbReference type="PATRIC" id="fig|1121305.3.peg.2009"/>
<evidence type="ECO:0000256" key="2">
    <source>
        <dbReference type="ARBA" id="ARBA00005046"/>
    </source>
</evidence>
<comment type="pathway">
    <text evidence="2">Cofactor biosynthesis; molybdopterin biosynthesis.</text>
</comment>
<gene>
    <name evidence="5" type="primary">mog</name>
    <name evidence="5" type="ORF">CLCOL_20030</name>
</gene>
<keyword evidence="5" id="KW-0808">Transferase</keyword>
<dbReference type="AlphaFoldDB" id="A0A151ALJ6"/>
<dbReference type="CDD" id="cd00886">
    <property type="entry name" value="MogA_MoaB"/>
    <property type="match status" value="1"/>
</dbReference>
<dbReference type="GO" id="GO:0006777">
    <property type="term" value="P:Mo-molybdopterin cofactor biosynthetic process"/>
    <property type="evidence" value="ECO:0007669"/>
    <property type="project" value="UniProtKB-KW"/>
</dbReference>
<dbReference type="NCBIfam" id="TIGR00177">
    <property type="entry name" value="molyb_syn"/>
    <property type="match status" value="1"/>
</dbReference>
<dbReference type="Gene3D" id="3.40.980.10">
    <property type="entry name" value="MoaB/Mog-like domain"/>
    <property type="match status" value="1"/>
</dbReference>
<dbReference type="PANTHER" id="PTHR43764">
    <property type="entry name" value="MOLYBDENUM COFACTOR BIOSYNTHESIS"/>
    <property type="match status" value="1"/>
</dbReference>
<dbReference type="PANTHER" id="PTHR43764:SF1">
    <property type="entry name" value="MOLYBDOPTERIN MOLYBDOTRANSFERASE"/>
    <property type="match status" value="1"/>
</dbReference>
<dbReference type="Pfam" id="PF00994">
    <property type="entry name" value="MoCF_biosynth"/>
    <property type="match status" value="1"/>
</dbReference>
<keyword evidence="6" id="KW-1185">Reference proteome</keyword>
<dbReference type="UniPathway" id="UPA00344"/>
<evidence type="ECO:0000313" key="6">
    <source>
        <dbReference type="Proteomes" id="UP000075374"/>
    </source>
</evidence>
<name>A0A151ALJ6_9CLOT</name>
<dbReference type="SMART" id="SM00852">
    <property type="entry name" value="MoCF_biosynth"/>
    <property type="match status" value="1"/>
</dbReference>
<keyword evidence="3" id="KW-0501">Molybdenum cofactor biosynthesis</keyword>
<organism evidence="5 6">
    <name type="scientific">Clostridium colicanis DSM 13634</name>
    <dbReference type="NCBI Taxonomy" id="1121305"/>
    <lineage>
        <taxon>Bacteria</taxon>
        <taxon>Bacillati</taxon>
        <taxon>Bacillota</taxon>
        <taxon>Clostridia</taxon>
        <taxon>Eubacteriales</taxon>
        <taxon>Clostridiaceae</taxon>
        <taxon>Clostridium</taxon>
    </lineage>
</organism>
<comment type="function">
    <text evidence="1">May be involved in the biosynthesis of molybdopterin.</text>
</comment>
<feature type="domain" description="MoaB/Mog" evidence="4">
    <location>
        <begin position="5"/>
        <end position="149"/>
    </location>
</feature>
<proteinExistence type="predicted"/>
<evidence type="ECO:0000313" key="5">
    <source>
        <dbReference type="EMBL" id="KYH28277.1"/>
    </source>
</evidence>
<dbReference type="InterPro" id="IPR051920">
    <property type="entry name" value="MPT_Adenylyltrnsfr/MoaC-Rel"/>
</dbReference>
<dbReference type="EMBL" id="LTBB01000011">
    <property type="protein sequence ID" value="KYH28277.1"/>
    <property type="molecule type" value="Genomic_DNA"/>
</dbReference>
<dbReference type="InterPro" id="IPR008284">
    <property type="entry name" value="MoCF_biosynth_CS"/>
</dbReference>
<dbReference type="GO" id="GO:0061598">
    <property type="term" value="F:molybdopterin adenylyltransferase activity"/>
    <property type="evidence" value="ECO:0007669"/>
    <property type="project" value="UniProtKB-EC"/>
</dbReference>
<keyword evidence="5" id="KW-0548">Nucleotidyltransferase</keyword>
<dbReference type="SUPFAM" id="SSF53218">
    <property type="entry name" value="Molybdenum cofactor biosynthesis proteins"/>
    <property type="match status" value="1"/>
</dbReference>
<dbReference type="STRING" id="1121305.CLCOL_20030"/>
<accession>A0A151ALJ6</accession>